<dbReference type="GO" id="GO:0009507">
    <property type="term" value="C:chloroplast"/>
    <property type="evidence" value="ECO:0007669"/>
    <property type="project" value="TreeGrafter"/>
</dbReference>
<dbReference type="Proteomes" id="UP001428341">
    <property type="component" value="Unassembled WGS sequence"/>
</dbReference>
<dbReference type="InterPro" id="IPR050057">
    <property type="entry name" value="Prokaryotic/Mito_RF"/>
</dbReference>
<comment type="similarity">
    <text evidence="1">Belongs to the prokaryotic/mitochondrial release factor family.</text>
</comment>
<accession>A0AAP0ME85</accession>
<comment type="caution">
    <text evidence="3">The sequence shown here is derived from an EMBL/GenBank/DDBJ whole genome shotgun (WGS) entry which is preliminary data.</text>
</comment>
<dbReference type="InterPro" id="IPR029058">
    <property type="entry name" value="AB_hydrolase_fold"/>
</dbReference>
<evidence type="ECO:0000313" key="3">
    <source>
        <dbReference type="EMBL" id="KAK9200370.1"/>
    </source>
</evidence>
<dbReference type="Gene3D" id="3.40.50.1820">
    <property type="entry name" value="alpha/beta hydrolase"/>
    <property type="match status" value="1"/>
</dbReference>
<sequence length="287" mass="31899">MQLQFTIYSTNDNCSSTPSSKKKNYLELTDDELLRECEMDTYKSSGPGGQHRNKCESAVRLKHVPTGVIAQAAEDRSQHKNRASALSRLRTLLALKVRSSVNLDAYSPPPQLLQILPPKSTIRSSESYTVYAIDLLGFGASDKPAGYSYTMEGWAQLILDFLDEVVKKPTVLIGNFVGSVIAASGMQCSLSRRSIDEGSSSIAVPLKNNQLILPDEISGSLFSFEQPERSSLVRNSKLNIPDGRLFRLLLPLRFNVTSLFRRGINVGFGILAIRLWQAAWIIWFNLL</sequence>
<dbReference type="Pfam" id="PF00472">
    <property type="entry name" value="RF-1"/>
    <property type="match status" value="1"/>
</dbReference>
<dbReference type="SUPFAM" id="SSF75620">
    <property type="entry name" value="Release factor"/>
    <property type="match status" value="1"/>
</dbReference>
<dbReference type="InterPro" id="IPR000352">
    <property type="entry name" value="Pep_chain_release_fac_I"/>
</dbReference>
<evidence type="ECO:0000256" key="1">
    <source>
        <dbReference type="ARBA" id="ARBA00010835"/>
    </source>
</evidence>
<dbReference type="PANTHER" id="PTHR43804">
    <property type="entry name" value="LD18447P"/>
    <property type="match status" value="1"/>
</dbReference>
<evidence type="ECO:0000259" key="2">
    <source>
        <dbReference type="Pfam" id="PF00472"/>
    </source>
</evidence>
<gene>
    <name evidence="3" type="ORF">WN944_015567</name>
</gene>
<dbReference type="EMBL" id="JBCGBO010000005">
    <property type="protein sequence ID" value="KAK9200370.1"/>
    <property type="molecule type" value="Genomic_DNA"/>
</dbReference>
<keyword evidence="4" id="KW-1185">Reference proteome</keyword>
<evidence type="ECO:0000313" key="4">
    <source>
        <dbReference type="Proteomes" id="UP001428341"/>
    </source>
</evidence>
<dbReference type="PANTHER" id="PTHR43804:SF6">
    <property type="entry name" value="CLASS I PEPTIDE CHAIN RELEASE FACTOR"/>
    <property type="match status" value="1"/>
</dbReference>
<protein>
    <recommendedName>
        <fullName evidence="2">Prokaryotic-type class I peptide chain release factors domain-containing protein</fullName>
    </recommendedName>
</protein>
<name>A0AAP0ME85_9ROSI</name>
<proteinExistence type="inferred from homology"/>
<dbReference type="SUPFAM" id="SSF53474">
    <property type="entry name" value="alpha/beta-Hydrolases"/>
    <property type="match status" value="1"/>
</dbReference>
<dbReference type="InterPro" id="IPR045853">
    <property type="entry name" value="Pep_chain_release_fac_I_sf"/>
</dbReference>
<dbReference type="Gene3D" id="3.30.160.20">
    <property type="match status" value="1"/>
</dbReference>
<dbReference type="AlphaFoldDB" id="A0AAP0ME85"/>
<feature type="domain" description="Prokaryotic-type class I peptide chain release factors" evidence="2">
    <location>
        <begin position="36"/>
        <end position="94"/>
    </location>
</feature>
<reference evidence="3 4" key="1">
    <citation type="submission" date="2024-05" db="EMBL/GenBank/DDBJ databases">
        <title>Haplotype-resolved chromosome-level genome assembly of Huyou (Citrus changshanensis).</title>
        <authorList>
            <person name="Miao C."/>
            <person name="Chen W."/>
            <person name="Wu Y."/>
            <person name="Wang L."/>
            <person name="Zhao S."/>
            <person name="Grierson D."/>
            <person name="Xu C."/>
            <person name="Chen K."/>
        </authorList>
    </citation>
    <scope>NUCLEOTIDE SEQUENCE [LARGE SCALE GENOMIC DNA]</scope>
    <source>
        <strain evidence="3">01-14</strain>
        <tissue evidence="3">Leaf</tissue>
    </source>
</reference>
<organism evidence="3 4">
    <name type="scientific">Citrus x changshan-huyou</name>
    <dbReference type="NCBI Taxonomy" id="2935761"/>
    <lineage>
        <taxon>Eukaryota</taxon>
        <taxon>Viridiplantae</taxon>
        <taxon>Streptophyta</taxon>
        <taxon>Embryophyta</taxon>
        <taxon>Tracheophyta</taxon>
        <taxon>Spermatophyta</taxon>
        <taxon>Magnoliopsida</taxon>
        <taxon>eudicotyledons</taxon>
        <taxon>Gunneridae</taxon>
        <taxon>Pentapetalae</taxon>
        <taxon>rosids</taxon>
        <taxon>malvids</taxon>
        <taxon>Sapindales</taxon>
        <taxon>Rutaceae</taxon>
        <taxon>Aurantioideae</taxon>
        <taxon>Citrus</taxon>
    </lineage>
</organism>
<dbReference type="GO" id="GO:0003747">
    <property type="term" value="F:translation release factor activity"/>
    <property type="evidence" value="ECO:0007669"/>
    <property type="project" value="InterPro"/>
</dbReference>